<reference evidence="2 3" key="1">
    <citation type="journal article" date="2018" name="Sci. Rep.">
        <title>Comparative genomics provides insights into the lifestyle and reveals functional heterogeneity of dark septate endophytic fungi.</title>
        <authorList>
            <person name="Knapp D.G."/>
            <person name="Nemeth J.B."/>
            <person name="Barry K."/>
            <person name="Hainaut M."/>
            <person name="Henrissat B."/>
            <person name="Johnson J."/>
            <person name="Kuo A."/>
            <person name="Lim J.H.P."/>
            <person name="Lipzen A."/>
            <person name="Nolan M."/>
            <person name="Ohm R.A."/>
            <person name="Tamas L."/>
            <person name="Grigoriev I.V."/>
            <person name="Spatafora J.W."/>
            <person name="Nagy L.G."/>
            <person name="Kovacs G.M."/>
        </authorList>
    </citation>
    <scope>NUCLEOTIDE SEQUENCE [LARGE SCALE GENOMIC DNA]</scope>
    <source>
        <strain evidence="2 3">DSE2036</strain>
    </source>
</reference>
<evidence type="ECO:0000313" key="3">
    <source>
        <dbReference type="Proteomes" id="UP000244855"/>
    </source>
</evidence>
<evidence type="ECO:0000259" key="1">
    <source>
        <dbReference type="PROSITE" id="PS50181"/>
    </source>
</evidence>
<dbReference type="InterPro" id="IPR001810">
    <property type="entry name" value="F-box_dom"/>
</dbReference>
<proteinExistence type="predicted"/>
<accession>A0A2V1DJN5</accession>
<evidence type="ECO:0000313" key="2">
    <source>
        <dbReference type="EMBL" id="PVH97833.1"/>
    </source>
</evidence>
<dbReference type="Proteomes" id="UP000244855">
    <property type="component" value="Unassembled WGS sequence"/>
</dbReference>
<sequence>MTADDVGQTTHGSSIERLPRELLDLIFGYLSVPELKDAALVSKKLYQHASKPLWHHVVLVDKWTLHLNDQTRHLYGDRGQGEPDEHDDTPIIEKLHFLATNPTLAANVHVLTHRCHLPAPNIFSELPVQHFHADTLSQDPRLHALLLRAIPNLVNVHTLRIIYGHYHITRILLSAFLNPHRPQRLPLRKLWLESCSLTNIDTAFDSPEYASKLQSIRLRRLRAETKNNPDTNRMHAGEFRLSRAGHSRRLHNGAGGWFWSTVEYSTMNAPPRWVLPSTEEMKAKAESFDQIIWEDLSVDSSLINGDNLVPLVPQHSPINPIKFLIEKSAKTLTSLNLDWILWRKSDSLDTTHAFATMQQLSQQRFPHLRAFQLRNTVVSDTVLPDGVFLLEDMFLDFMEAHPKLQCLAWPIDRFYSHAKPSTELQTRTRDVVAHLGNTIIDLRLDNFYSGDGETFTDDLQGPHYYLERIRRRRFIAEFAPYMKKVEQLKIEGGIARDEKREIIRALHYSPLKKLVLIGVCFPVGNTWGPRGEFLAALDPGPLPDPTLSLEREDYDAILAAHKSRTKIPLDFEFRPKYGWDESPAFLHTIGQHHASTIEELKLCGYNGAPILSYMTPITLPILYPLRFFHNLKTLIMSFWLLTHFEDSHRDTEIIQSWMDTRSPASTALVITTPPASPSPRSPVDPAVMPAFIMPNTGIEPRAQEYNRWAVALKTRFRPSALAYRVAEDIAPHLSPRAKARPGGVRVRACFSLGTRDEGRQVNDIFDLDIRIGANGQVLEFIGPREEVEKGRLWEKLEARRWF</sequence>
<organism evidence="2 3">
    <name type="scientific">Periconia macrospinosa</name>
    <dbReference type="NCBI Taxonomy" id="97972"/>
    <lineage>
        <taxon>Eukaryota</taxon>
        <taxon>Fungi</taxon>
        <taxon>Dikarya</taxon>
        <taxon>Ascomycota</taxon>
        <taxon>Pezizomycotina</taxon>
        <taxon>Dothideomycetes</taxon>
        <taxon>Pleosporomycetidae</taxon>
        <taxon>Pleosporales</taxon>
        <taxon>Massarineae</taxon>
        <taxon>Periconiaceae</taxon>
        <taxon>Periconia</taxon>
    </lineage>
</organism>
<dbReference type="EMBL" id="KZ805427">
    <property type="protein sequence ID" value="PVH97833.1"/>
    <property type="molecule type" value="Genomic_DNA"/>
</dbReference>
<dbReference type="OrthoDB" id="47801at2759"/>
<dbReference type="SUPFAM" id="SSF81383">
    <property type="entry name" value="F-box domain"/>
    <property type="match status" value="1"/>
</dbReference>
<feature type="domain" description="F-box" evidence="1">
    <location>
        <begin position="12"/>
        <end position="57"/>
    </location>
</feature>
<name>A0A2V1DJN5_9PLEO</name>
<dbReference type="Pfam" id="PF12937">
    <property type="entry name" value="F-box-like"/>
    <property type="match status" value="1"/>
</dbReference>
<gene>
    <name evidence="2" type="ORF">DM02DRAFT_719642</name>
</gene>
<dbReference type="Gene3D" id="1.20.1280.50">
    <property type="match status" value="1"/>
</dbReference>
<dbReference type="InterPro" id="IPR036047">
    <property type="entry name" value="F-box-like_dom_sf"/>
</dbReference>
<protein>
    <recommendedName>
        <fullName evidence="1">F-box domain-containing protein</fullName>
    </recommendedName>
</protein>
<dbReference type="STRING" id="97972.A0A2V1DJN5"/>
<dbReference type="AlphaFoldDB" id="A0A2V1DJN5"/>
<dbReference type="PROSITE" id="PS50181">
    <property type="entry name" value="FBOX"/>
    <property type="match status" value="1"/>
</dbReference>
<keyword evidence="3" id="KW-1185">Reference proteome</keyword>